<evidence type="ECO:0000313" key="2">
    <source>
        <dbReference type="WBParaSite" id="GPLIN_001601700"/>
    </source>
</evidence>
<accession>A0A183CT09</accession>
<reference evidence="1" key="1">
    <citation type="submission" date="2014-05" db="EMBL/GenBank/DDBJ databases">
        <title>The genome and life-stage specific transcriptomes of Globodera pallida elucidate key aspects of plant parasitism by a cyst nematode.</title>
        <authorList>
            <person name="Cotton J.A."/>
            <person name="Lilley C.J."/>
            <person name="Jones L.M."/>
            <person name="Kikuchi T."/>
            <person name="Reid A.J."/>
            <person name="Thorpe P."/>
            <person name="Tsai I.J."/>
            <person name="Beasley H."/>
            <person name="Blok V."/>
            <person name="Cock P.J.A."/>
            <person name="Van den Akker S.E."/>
            <person name="Holroyd N."/>
            <person name="Hunt M."/>
            <person name="Mantelin S."/>
            <person name="Naghra H."/>
            <person name="Pain A."/>
            <person name="Palomares-Rius J.E."/>
            <person name="Zarowiecki M."/>
            <person name="Berriman M."/>
            <person name="Jones J.T."/>
            <person name="Urwin P.E."/>
        </authorList>
    </citation>
    <scope>NUCLEOTIDE SEQUENCE [LARGE SCALE GENOMIC DNA]</scope>
    <source>
        <strain evidence="1">Lindley</strain>
    </source>
</reference>
<organism evidence="1 2">
    <name type="scientific">Globodera pallida</name>
    <name type="common">Potato cyst nematode worm</name>
    <name type="synonym">Heterodera pallida</name>
    <dbReference type="NCBI Taxonomy" id="36090"/>
    <lineage>
        <taxon>Eukaryota</taxon>
        <taxon>Metazoa</taxon>
        <taxon>Ecdysozoa</taxon>
        <taxon>Nematoda</taxon>
        <taxon>Chromadorea</taxon>
        <taxon>Rhabditida</taxon>
        <taxon>Tylenchina</taxon>
        <taxon>Tylenchomorpha</taxon>
        <taxon>Tylenchoidea</taxon>
        <taxon>Heteroderidae</taxon>
        <taxon>Heteroderinae</taxon>
        <taxon>Globodera</taxon>
    </lineage>
</organism>
<protein>
    <submittedName>
        <fullName evidence="2">LAM_G_DOMAIN domain-containing protein</fullName>
    </submittedName>
</protein>
<keyword evidence="1" id="KW-1185">Reference proteome</keyword>
<name>A0A183CT09_GLOPA</name>
<dbReference type="InterPro" id="IPR013320">
    <property type="entry name" value="ConA-like_dom_sf"/>
</dbReference>
<dbReference type="Proteomes" id="UP000050741">
    <property type="component" value="Unassembled WGS sequence"/>
</dbReference>
<dbReference type="SUPFAM" id="SSF49899">
    <property type="entry name" value="Concanavalin A-like lectins/glucanases"/>
    <property type="match status" value="1"/>
</dbReference>
<sequence>VRIGTLLSERAYAQFTGLKLSTKQLQLSFRFRPAAYVPDRTVHLLTVFANNDQEEIVRLVIENGTTLVIKPHGAETDANDGAVIRAELGQHLLAGNWHHVSVQRDVQL</sequence>
<proteinExistence type="predicted"/>
<evidence type="ECO:0000313" key="1">
    <source>
        <dbReference type="Proteomes" id="UP000050741"/>
    </source>
</evidence>
<dbReference type="AlphaFoldDB" id="A0A183CT09"/>
<dbReference type="Gene3D" id="2.60.120.200">
    <property type="match status" value="1"/>
</dbReference>
<dbReference type="WBParaSite" id="GPLIN_001601700">
    <property type="protein sequence ID" value="GPLIN_001601700"/>
    <property type="gene ID" value="GPLIN_001601700"/>
</dbReference>
<reference evidence="2" key="2">
    <citation type="submission" date="2016-06" db="UniProtKB">
        <authorList>
            <consortium name="WormBaseParasite"/>
        </authorList>
    </citation>
    <scope>IDENTIFICATION</scope>
</reference>